<evidence type="ECO:0000256" key="1">
    <source>
        <dbReference type="ARBA" id="ARBA00001561"/>
    </source>
</evidence>
<dbReference type="InterPro" id="IPR002502">
    <property type="entry name" value="Amidase_domain"/>
</dbReference>
<protein>
    <recommendedName>
        <fullName evidence="11">1,6-anhydro-N-acetylmuramyl-L-alanine amidase AmpD</fullName>
        <ecNumber evidence="5">3.5.1.28</ecNumber>
    </recommendedName>
    <alternativeName>
        <fullName evidence="12">N-acetylmuramoyl-L-alanine amidase</fullName>
    </alternativeName>
</protein>
<keyword evidence="9" id="KW-0862">Zinc</keyword>
<comment type="catalytic activity">
    <reaction evidence="1">
        <text>Hydrolyzes the link between N-acetylmuramoyl residues and L-amino acid residues in certain cell-wall glycopeptides.</text>
        <dbReference type="EC" id="3.5.1.28"/>
    </reaction>
</comment>
<dbReference type="SUPFAM" id="SSF55846">
    <property type="entry name" value="N-acetylmuramoyl-L-alanine amidase-like"/>
    <property type="match status" value="1"/>
</dbReference>
<keyword evidence="10" id="KW-0961">Cell wall biogenesis/degradation</keyword>
<dbReference type="PANTHER" id="PTHR30417:SF4">
    <property type="entry name" value="1,6-ANHYDRO-N-ACETYLMURAMYL-L-ALANINE AMIDASE AMPD"/>
    <property type="match status" value="1"/>
</dbReference>
<evidence type="ECO:0000256" key="13">
    <source>
        <dbReference type="SAM" id="MobiDB-lite"/>
    </source>
</evidence>
<evidence type="ECO:0000256" key="4">
    <source>
        <dbReference type="ARBA" id="ARBA00007553"/>
    </source>
</evidence>
<comment type="cofactor">
    <cofactor evidence="2">
        <name>Zn(2+)</name>
        <dbReference type="ChEBI" id="CHEBI:29105"/>
    </cofactor>
</comment>
<organism evidence="15 16">
    <name type="scientific">Avibacterium paragallinarum</name>
    <name type="common">Haemophilus gallinarum</name>
    <dbReference type="NCBI Taxonomy" id="728"/>
    <lineage>
        <taxon>Bacteria</taxon>
        <taxon>Pseudomonadati</taxon>
        <taxon>Pseudomonadota</taxon>
        <taxon>Gammaproteobacteria</taxon>
        <taxon>Pasteurellales</taxon>
        <taxon>Pasteurellaceae</taxon>
        <taxon>Avibacterium</taxon>
    </lineage>
</organism>
<dbReference type="GO" id="GO:0071555">
    <property type="term" value="P:cell wall organization"/>
    <property type="evidence" value="ECO:0007669"/>
    <property type="project" value="UniProtKB-KW"/>
</dbReference>
<dbReference type="AlphaFoldDB" id="A0A377IBC7"/>
<dbReference type="InterPro" id="IPR036505">
    <property type="entry name" value="Amidase/PGRP_sf"/>
</dbReference>
<evidence type="ECO:0000313" key="16">
    <source>
        <dbReference type="Proteomes" id="UP000254465"/>
    </source>
</evidence>
<accession>A0A377IBC7</accession>
<evidence type="ECO:0000256" key="5">
    <source>
        <dbReference type="ARBA" id="ARBA00011901"/>
    </source>
</evidence>
<reference evidence="15 16" key="1">
    <citation type="submission" date="2018-06" db="EMBL/GenBank/DDBJ databases">
        <authorList>
            <consortium name="Pathogen Informatics"/>
            <person name="Doyle S."/>
        </authorList>
    </citation>
    <scope>NUCLEOTIDE SEQUENCE [LARGE SCALE GENOMIC DNA]</scope>
    <source>
        <strain evidence="15 16">NCTC11296</strain>
    </source>
</reference>
<dbReference type="FunFam" id="3.40.80.10:FF:000002">
    <property type="entry name" value="1,6-anhydro-N-acetylmuramyl-L-alanine amidase"/>
    <property type="match status" value="1"/>
</dbReference>
<keyword evidence="6" id="KW-0963">Cytoplasm</keyword>
<evidence type="ECO:0000259" key="14">
    <source>
        <dbReference type="SMART" id="SM00644"/>
    </source>
</evidence>
<evidence type="ECO:0000256" key="9">
    <source>
        <dbReference type="ARBA" id="ARBA00022833"/>
    </source>
</evidence>
<proteinExistence type="inferred from homology"/>
<dbReference type="NCBIfam" id="NF008758">
    <property type="entry name" value="PRK11789.1"/>
    <property type="match status" value="1"/>
</dbReference>
<comment type="subcellular location">
    <subcellularLocation>
        <location evidence="3">Cytoplasm</location>
    </subcellularLocation>
</comment>
<name>A0A377IBC7_AVIPA</name>
<dbReference type="GO" id="GO:0005737">
    <property type="term" value="C:cytoplasm"/>
    <property type="evidence" value="ECO:0007669"/>
    <property type="project" value="UniProtKB-SubCell"/>
</dbReference>
<sequence>MPQMKNNAKNHRTFSRSGSQKKMTRPYLINQAGWLENEKHCPSPYYDLRPDPQDISLLVIHYISLPPEEFGGGYIDAFFQGKLDPRLHPYFEEIKDLRVSAHCLIDRKGKITQYVSFDDRAWHAGLSCFQGREKCNDFAIGIELEGSNNQPFTEQQYATLQKLTQNLMQRYPQISKDRIVGHSNISPGRKIDPGQYFDWKKYLEGV</sequence>
<keyword evidence="8 15" id="KW-0378">Hydrolase</keyword>
<dbReference type="Gene3D" id="3.40.80.10">
    <property type="entry name" value="Peptidoglycan recognition protein-like"/>
    <property type="match status" value="1"/>
</dbReference>
<dbReference type="Pfam" id="PF01510">
    <property type="entry name" value="Amidase_2"/>
    <property type="match status" value="1"/>
</dbReference>
<dbReference type="CDD" id="cd06583">
    <property type="entry name" value="PGRP"/>
    <property type="match status" value="1"/>
</dbReference>
<feature type="domain" description="N-acetylmuramoyl-L-alanine amidase" evidence="14">
    <location>
        <begin position="43"/>
        <end position="194"/>
    </location>
</feature>
<feature type="region of interest" description="Disordered" evidence="13">
    <location>
        <begin position="1"/>
        <end position="22"/>
    </location>
</feature>
<dbReference type="GO" id="GO:0008745">
    <property type="term" value="F:N-acetylmuramoyl-L-alanine amidase activity"/>
    <property type="evidence" value="ECO:0007669"/>
    <property type="project" value="UniProtKB-EC"/>
</dbReference>
<evidence type="ECO:0000256" key="2">
    <source>
        <dbReference type="ARBA" id="ARBA00001947"/>
    </source>
</evidence>
<evidence type="ECO:0000256" key="7">
    <source>
        <dbReference type="ARBA" id="ARBA00022723"/>
    </source>
</evidence>
<evidence type="ECO:0000256" key="8">
    <source>
        <dbReference type="ARBA" id="ARBA00022801"/>
    </source>
</evidence>
<evidence type="ECO:0000313" key="15">
    <source>
        <dbReference type="EMBL" id="STO72451.1"/>
    </source>
</evidence>
<dbReference type="SMART" id="SM00644">
    <property type="entry name" value="Ami_2"/>
    <property type="match status" value="1"/>
</dbReference>
<evidence type="ECO:0000256" key="3">
    <source>
        <dbReference type="ARBA" id="ARBA00004496"/>
    </source>
</evidence>
<keyword evidence="7" id="KW-0479">Metal-binding</keyword>
<evidence type="ECO:0000256" key="11">
    <source>
        <dbReference type="ARBA" id="ARBA00039257"/>
    </source>
</evidence>
<dbReference type="Proteomes" id="UP000254465">
    <property type="component" value="Unassembled WGS sequence"/>
</dbReference>
<dbReference type="EMBL" id="UGHK01000002">
    <property type="protein sequence ID" value="STO72451.1"/>
    <property type="molecule type" value="Genomic_DNA"/>
</dbReference>
<comment type="similarity">
    <text evidence="4">Belongs to the N-acetylmuramoyl-L-alanine amidase 2 family.</text>
</comment>
<dbReference type="InterPro" id="IPR051206">
    <property type="entry name" value="NAMLAA_amidase_2"/>
</dbReference>
<evidence type="ECO:0000256" key="12">
    <source>
        <dbReference type="ARBA" id="ARBA00042615"/>
    </source>
</evidence>
<dbReference type="GO" id="GO:0009254">
    <property type="term" value="P:peptidoglycan turnover"/>
    <property type="evidence" value="ECO:0007669"/>
    <property type="project" value="TreeGrafter"/>
</dbReference>
<dbReference type="GO" id="GO:0009253">
    <property type="term" value="P:peptidoglycan catabolic process"/>
    <property type="evidence" value="ECO:0007669"/>
    <property type="project" value="InterPro"/>
</dbReference>
<dbReference type="GO" id="GO:0046872">
    <property type="term" value="F:metal ion binding"/>
    <property type="evidence" value="ECO:0007669"/>
    <property type="project" value="UniProtKB-KW"/>
</dbReference>
<dbReference type="PANTHER" id="PTHR30417">
    <property type="entry name" value="N-ACETYLMURAMOYL-L-ALANINE AMIDASE AMID"/>
    <property type="match status" value="1"/>
</dbReference>
<gene>
    <name evidence="15" type="primary">ampD</name>
    <name evidence="15" type="ORF">NCTC11296_02378</name>
</gene>
<dbReference type="EC" id="3.5.1.28" evidence="5"/>
<evidence type="ECO:0000256" key="10">
    <source>
        <dbReference type="ARBA" id="ARBA00023316"/>
    </source>
</evidence>
<evidence type="ECO:0000256" key="6">
    <source>
        <dbReference type="ARBA" id="ARBA00022490"/>
    </source>
</evidence>